<evidence type="ECO:0000259" key="7">
    <source>
        <dbReference type="Pfam" id="PF02562"/>
    </source>
</evidence>
<accession>A0A5R8Q8R8</accession>
<dbReference type="Gene3D" id="3.40.50.300">
    <property type="entry name" value="P-loop containing nucleotide triphosphate hydrolases"/>
    <property type="match status" value="1"/>
</dbReference>
<dbReference type="GO" id="GO:0005524">
    <property type="term" value="F:ATP binding"/>
    <property type="evidence" value="ECO:0007669"/>
    <property type="project" value="UniProtKB-KW"/>
</dbReference>
<reference evidence="8 9" key="1">
    <citation type="submission" date="2019-05" db="EMBL/GenBank/DDBJ databases">
        <title>Culicoidintestinum kansasii gen. nov., sp. nov. from the gastrointestinal tract of the biting midge, Culicoides sonorensis.</title>
        <authorList>
            <person name="Neupane S."/>
            <person name="Ghosh A."/>
            <person name="Gunther S."/>
            <person name="Martin K."/>
            <person name="Zurek L."/>
        </authorList>
    </citation>
    <scope>NUCLEOTIDE SEQUENCE [LARGE SCALE GENOMIC DNA]</scope>
    <source>
        <strain evidence="8 9">CS-1</strain>
    </source>
</reference>
<dbReference type="SUPFAM" id="SSF52540">
    <property type="entry name" value="P-loop containing nucleoside triphosphate hydrolases"/>
    <property type="match status" value="1"/>
</dbReference>
<evidence type="ECO:0000256" key="4">
    <source>
        <dbReference type="ARBA" id="ARBA00022741"/>
    </source>
</evidence>
<evidence type="ECO:0000313" key="8">
    <source>
        <dbReference type="EMBL" id="TLG72101.1"/>
    </source>
</evidence>
<protein>
    <recommendedName>
        <fullName evidence="6">PhoH-like protein</fullName>
    </recommendedName>
</protein>
<evidence type="ECO:0000256" key="1">
    <source>
        <dbReference type="ARBA" id="ARBA00004496"/>
    </source>
</evidence>
<name>A0A5R8Q8R8_9FIRM</name>
<keyword evidence="9" id="KW-1185">Reference proteome</keyword>
<dbReference type="InterPro" id="IPR051451">
    <property type="entry name" value="PhoH2-like"/>
</dbReference>
<keyword evidence="5" id="KW-0067">ATP-binding</keyword>
<keyword evidence="4" id="KW-0547">Nucleotide-binding</keyword>
<evidence type="ECO:0000256" key="5">
    <source>
        <dbReference type="ARBA" id="ARBA00022840"/>
    </source>
</evidence>
<keyword evidence="3" id="KW-0963">Cytoplasm</keyword>
<dbReference type="Pfam" id="PF02562">
    <property type="entry name" value="PhoH"/>
    <property type="match status" value="1"/>
</dbReference>
<sequence length="322" mass="36397">MSKQTKNVQLNFQTTEEAQQLFGANDRFLKLLSDHAGIELSARGTELRVSGDEVKVIAVQKTLQEILKRIQHGQDIQERDYLYFYDFITSKKEEQVDELYNYNIAKSARGKKLFAKSQTQQQYVEAINQEDLVFGVGPAGTGKTFLAVVCAVQALRNNQVKRIVLTRPALEAGENLGFLPGDMKEKVDPYLRPLYDGLYEMLGAEQTARLLERGVIEVAPLAFMRGRTLNESFVILDEAQNTTDEQMKMFLTRLGSSSKMVVTGDITQIDLPHNRTSGLKTALHLLRNVKGINITEFTNADVVRHPLVQRILEQYEKAEAKK</sequence>
<evidence type="ECO:0000313" key="9">
    <source>
        <dbReference type="Proteomes" id="UP000306912"/>
    </source>
</evidence>
<dbReference type="Proteomes" id="UP000306912">
    <property type="component" value="Unassembled WGS sequence"/>
</dbReference>
<dbReference type="AlphaFoldDB" id="A0A5R8Q8R8"/>
<dbReference type="InterPro" id="IPR027417">
    <property type="entry name" value="P-loop_NTPase"/>
</dbReference>
<dbReference type="GO" id="GO:0005829">
    <property type="term" value="C:cytosol"/>
    <property type="evidence" value="ECO:0007669"/>
    <property type="project" value="TreeGrafter"/>
</dbReference>
<dbReference type="PANTHER" id="PTHR30473">
    <property type="entry name" value="PROTEIN PHOH"/>
    <property type="match status" value="1"/>
</dbReference>
<dbReference type="PANTHER" id="PTHR30473:SF1">
    <property type="entry name" value="PHOH-LIKE PROTEIN"/>
    <property type="match status" value="1"/>
</dbReference>
<organism evidence="8 9">
    <name type="scientific">Culicoidibacter larvae</name>
    <dbReference type="NCBI Taxonomy" id="2579976"/>
    <lineage>
        <taxon>Bacteria</taxon>
        <taxon>Bacillati</taxon>
        <taxon>Bacillota</taxon>
        <taxon>Culicoidibacteria</taxon>
        <taxon>Culicoidibacterales</taxon>
        <taxon>Culicoidibacteraceae</taxon>
        <taxon>Culicoidibacter</taxon>
    </lineage>
</organism>
<evidence type="ECO:0000256" key="2">
    <source>
        <dbReference type="ARBA" id="ARBA00010393"/>
    </source>
</evidence>
<feature type="domain" description="PhoH-like protein" evidence="7">
    <location>
        <begin position="115"/>
        <end position="316"/>
    </location>
</feature>
<gene>
    <name evidence="8" type="primary">phoH</name>
    <name evidence="8" type="ORF">FEZ08_09725</name>
</gene>
<evidence type="ECO:0000256" key="6">
    <source>
        <dbReference type="ARBA" id="ARBA00039970"/>
    </source>
</evidence>
<comment type="caution">
    <text evidence="8">The sequence shown here is derived from an EMBL/GenBank/DDBJ whole genome shotgun (WGS) entry which is preliminary data.</text>
</comment>
<dbReference type="EMBL" id="VBWP01000009">
    <property type="protein sequence ID" value="TLG72101.1"/>
    <property type="molecule type" value="Genomic_DNA"/>
</dbReference>
<comment type="subcellular location">
    <subcellularLocation>
        <location evidence="1">Cytoplasm</location>
    </subcellularLocation>
</comment>
<dbReference type="FunCoup" id="A0A5R8Q8R8">
    <property type="interactions" value="249"/>
</dbReference>
<dbReference type="OrthoDB" id="9773137at2"/>
<proteinExistence type="inferred from homology"/>
<dbReference type="RefSeq" id="WP_138191842.1">
    <property type="nucleotide sequence ID" value="NZ_VBWP01000009.1"/>
</dbReference>
<evidence type="ECO:0000256" key="3">
    <source>
        <dbReference type="ARBA" id="ARBA00022490"/>
    </source>
</evidence>
<dbReference type="InParanoid" id="A0A5R8Q8R8"/>
<comment type="similarity">
    <text evidence="2">Belongs to the PhoH family.</text>
</comment>
<dbReference type="FunFam" id="3.40.50.300:FF:000013">
    <property type="entry name" value="PhoH family ATPase"/>
    <property type="match status" value="1"/>
</dbReference>
<dbReference type="InterPro" id="IPR003714">
    <property type="entry name" value="PhoH"/>
</dbReference>